<comment type="caution">
    <text evidence="1">The sequence shown here is derived from an EMBL/GenBank/DDBJ whole genome shotgun (WGS) entry which is preliminary data.</text>
</comment>
<dbReference type="Proteomes" id="UP000295198">
    <property type="component" value="Unassembled WGS sequence"/>
</dbReference>
<evidence type="ECO:0000313" key="1">
    <source>
        <dbReference type="EMBL" id="RYP82470.1"/>
    </source>
</evidence>
<name>A0A4Q4Z433_9ACTN</name>
<reference evidence="1 2" key="1">
    <citation type="submission" date="2019-01" db="EMBL/GenBank/DDBJ databases">
        <title>Nocardioides guangzhouensis sp. nov., an actinobacterium isolated from soil.</title>
        <authorList>
            <person name="Fu Y."/>
            <person name="Cai Y."/>
            <person name="Lin Z."/>
            <person name="Chen P."/>
        </authorList>
    </citation>
    <scope>NUCLEOTIDE SEQUENCE [LARGE SCALE GENOMIC DNA]</scope>
    <source>
        <strain evidence="1 2">130</strain>
    </source>
</reference>
<organism evidence="1 2">
    <name type="scientific">Nocardioides guangzhouensis</name>
    <dbReference type="NCBI Taxonomy" id="2497878"/>
    <lineage>
        <taxon>Bacteria</taxon>
        <taxon>Bacillati</taxon>
        <taxon>Actinomycetota</taxon>
        <taxon>Actinomycetes</taxon>
        <taxon>Propionibacteriales</taxon>
        <taxon>Nocardioidaceae</taxon>
        <taxon>Nocardioides</taxon>
    </lineage>
</organism>
<dbReference type="OrthoDB" id="3790874at2"/>
<protein>
    <submittedName>
        <fullName evidence="1">Uncharacterized protein</fullName>
    </submittedName>
</protein>
<gene>
    <name evidence="1" type="ORF">EKO23_21580</name>
</gene>
<dbReference type="EMBL" id="SDKM01000046">
    <property type="protein sequence ID" value="RYP82470.1"/>
    <property type="molecule type" value="Genomic_DNA"/>
</dbReference>
<sequence length="121" mass="12492">MQVALVLLILAALAVAAVAYVVVAASRRAMGVVHAVAHESGRHVLYRVPQGQDPAAVVAALHGHGFDAVSEPGPRGVDVAVPCRADDPDVRERVRAVIAVPVPGNLEGDPAPAGRVRFADE</sequence>
<keyword evidence="2" id="KW-1185">Reference proteome</keyword>
<dbReference type="RefSeq" id="WP_134720550.1">
    <property type="nucleotide sequence ID" value="NZ_SDKM01000046.1"/>
</dbReference>
<proteinExistence type="predicted"/>
<dbReference type="AlphaFoldDB" id="A0A4Q4Z433"/>
<accession>A0A4Q4Z433</accession>
<evidence type="ECO:0000313" key="2">
    <source>
        <dbReference type="Proteomes" id="UP000295198"/>
    </source>
</evidence>